<evidence type="ECO:0000256" key="9">
    <source>
        <dbReference type="ARBA" id="ARBA00023004"/>
    </source>
</evidence>
<evidence type="ECO:0000259" key="13">
    <source>
        <dbReference type="PROSITE" id="PS51410"/>
    </source>
</evidence>
<comment type="similarity">
    <text evidence="4">Belongs to the biopterin-dependent aromatic amino acid hydroxylase family.</text>
</comment>
<dbReference type="Proteomes" id="UP000637632">
    <property type="component" value="Unassembled WGS sequence"/>
</dbReference>
<proteinExistence type="inferred from homology"/>
<keyword evidence="11" id="KW-0585">Phenylalanine catabolism</keyword>
<keyword evidence="10" id="KW-0503">Monooxygenase</keyword>
<dbReference type="NCBIfam" id="NF008877">
    <property type="entry name" value="PRK11913.1-2"/>
    <property type="match status" value="1"/>
</dbReference>
<evidence type="ECO:0000256" key="2">
    <source>
        <dbReference type="ARBA" id="ARBA00001954"/>
    </source>
</evidence>
<dbReference type="Pfam" id="PF00351">
    <property type="entry name" value="Biopterin_H"/>
    <property type="match status" value="1"/>
</dbReference>
<sequence length="298" mass="34007">MDNINTNNMTVSNEEFLATVAEKSHGAALRGDYEHADSHYVVKQHWQAYTEAEHDLWRALYQRQMSLLPGRACDEFIDALHKMNAADGIPEFEKTSRELFAATGWTIIAVPGLIPELTFFEHLANRRFPVTVWLRKPEEFNYIVEPDVFHDFFGHVPMLFNPVFADYMQLYGKGGLKAMQLGGLEQLARLYWYTVEFGLINTPQGLRIYGAGILSSGGEVEYCLTPGTSSRHIHLDIQRCLNTLYKIDTYQETYFVINSFQELFDGTAADFAPYYEKLKQGQALPANTLLPDETELLV</sequence>
<dbReference type="InterPro" id="IPR005960">
    <property type="entry name" value="Phe-4-hydroxylase_mono"/>
</dbReference>
<keyword evidence="7" id="KW-0479">Metal-binding</keyword>
<dbReference type="InterPro" id="IPR036329">
    <property type="entry name" value="Aro-AA_hydroxylase_C_sf"/>
</dbReference>
<evidence type="ECO:0000256" key="1">
    <source>
        <dbReference type="ARBA" id="ARBA00001060"/>
    </source>
</evidence>
<dbReference type="Gene3D" id="1.10.800.10">
    <property type="entry name" value="Aromatic amino acid hydroxylase"/>
    <property type="match status" value="1"/>
</dbReference>
<dbReference type="PANTHER" id="PTHR11473:SF24">
    <property type="entry name" value="PHENYLALANINE-4-HYDROXYLASE"/>
    <property type="match status" value="1"/>
</dbReference>
<evidence type="ECO:0000313" key="14">
    <source>
        <dbReference type="EMBL" id="MBC3810407.1"/>
    </source>
</evidence>
<evidence type="ECO:0000256" key="4">
    <source>
        <dbReference type="ARBA" id="ARBA00009712"/>
    </source>
</evidence>
<keyword evidence="15" id="KW-1185">Reference proteome</keyword>
<dbReference type="GO" id="GO:0004505">
    <property type="term" value="F:phenylalanine 4-monooxygenase activity"/>
    <property type="evidence" value="ECO:0007669"/>
    <property type="project" value="UniProtKB-EC"/>
</dbReference>
<evidence type="ECO:0000256" key="6">
    <source>
        <dbReference type="ARBA" id="ARBA00020276"/>
    </source>
</evidence>
<dbReference type="PRINTS" id="PR00372">
    <property type="entry name" value="FYWHYDRXLASE"/>
</dbReference>
<evidence type="ECO:0000256" key="5">
    <source>
        <dbReference type="ARBA" id="ARBA00011995"/>
    </source>
</evidence>
<keyword evidence="9" id="KW-0408">Iron</keyword>
<name>A0ABR6XBZ9_9BURK</name>
<dbReference type="EC" id="1.14.16.1" evidence="5"/>
<evidence type="ECO:0000256" key="7">
    <source>
        <dbReference type="ARBA" id="ARBA00022723"/>
    </source>
</evidence>
<dbReference type="PANTHER" id="PTHR11473">
    <property type="entry name" value="AROMATIC AMINO ACID HYDROXYLASE"/>
    <property type="match status" value="1"/>
</dbReference>
<evidence type="ECO:0000256" key="10">
    <source>
        <dbReference type="ARBA" id="ARBA00023033"/>
    </source>
</evidence>
<dbReference type="CDD" id="cd03348">
    <property type="entry name" value="pro_PheOH"/>
    <property type="match status" value="1"/>
</dbReference>
<protein>
    <recommendedName>
        <fullName evidence="6">Phenylalanine-4-hydroxylase</fullName>
        <ecNumber evidence="5">1.14.16.1</ecNumber>
    </recommendedName>
    <alternativeName>
        <fullName evidence="12">Phe-4-monooxygenase</fullName>
    </alternativeName>
</protein>
<dbReference type="PROSITE" id="PS51410">
    <property type="entry name" value="BH4_AAA_HYDROXYL_2"/>
    <property type="match status" value="1"/>
</dbReference>
<comment type="caution">
    <text evidence="14">The sequence shown here is derived from an EMBL/GenBank/DDBJ whole genome shotgun (WGS) entry which is preliminary data.</text>
</comment>
<evidence type="ECO:0000256" key="8">
    <source>
        <dbReference type="ARBA" id="ARBA00023002"/>
    </source>
</evidence>
<comment type="catalytic activity">
    <reaction evidence="1">
        <text>(6R)-L-erythro-5,6,7,8-tetrahydrobiopterin + L-phenylalanine + O2 = (4aS,6R)-4a-hydroxy-L-erythro-5,6,7,8-tetrahydrobiopterin + L-tyrosine</text>
        <dbReference type="Rhea" id="RHEA:20273"/>
        <dbReference type="ChEBI" id="CHEBI:15379"/>
        <dbReference type="ChEBI" id="CHEBI:15642"/>
        <dbReference type="ChEBI" id="CHEBI:58095"/>
        <dbReference type="ChEBI" id="CHEBI:58315"/>
        <dbReference type="ChEBI" id="CHEBI:59560"/>
        <dbReference type="EC" id="1.14.16.1"/>
    </reaction>
</comment>
<comment type="cofactor">
    <cofactor evidence="2">
        <name>Fe(2+)</name>
        <dbReference type="ChEBI" id="CHEBI:29033"/>
    </cofactor>
</comment>
<comment type="pathway">
    <text evidence="3">Amino-acid degradation; L-phenylalanine degradation; acetoacetate and fumarate from L-phenylalanine: step 1/6.</text>
</comment>
<evidence type="ECO:0000256" key="11">
    <source>
        <dbReference type="ARBA" id="ARBA00023232"/>
    </source>
</evidence>
<reference evidence="14 15" key="1">
    <citation type="submission" date="2020-08" db="EMBL/GenBank/DDBJ databases">
        <title>Novel species isolated from subtropical streams in China.</title>
        <authorList>
            <person name="Lu H."/>
        </authorList>
    </citation>
    <scope>NUCLEOTIDE SEQUENCE [LARGE SCALE GENOMIC DNA]</scope>
    <source>
        <strain evidence="14 15">CCTCC AB 2015119</strain>
    </source>
</reference>
<feature type="domain" description="Biopterin-dependent aromatic amino acid hydroxylase family profile" evidence="13">
    <location>
        <begin position="1"/>
        <end position="298"/>
    </location>
</feature>
<dbReference type="InterPro" id="IPR001273">
    <property type="entry name" value="ArAA_hydroxylase"/>
</dbReference>
<dbReference type="InterPro" id="IPR036951">
    <property type="entry name" value="ArAA_hydroxylase_sf"/>
</dbReference>
<keyword evidence="8 14" id="KW-0560">Oxidoreductase</keyword>
<dbReference type="PROSITE" id="PS00367">
    <property type="entry name" value="BH4_AAA_HYDROXYL_1"/>
    <property type="match status" value="1"/>
</dbReference>
<dbReference type="EMBL" id="JACOFT010000001">
    <property type="protein sequence ID" value="MBC3810407.1"/>
    <property type="molecule type" value="Genomic_DNA"/>
</dbReference>
<gene>
    <name evidence="14" type="ORF">H8K26_03050</name>
</gene>
<dbReference type="SUPFAM" id="SSF56534">
    <property type="entry name" value="Aromatic aminoacid monoxygenases, catalytic and oligomerization domains"/>
    <property type="match status" value="1"/>
</dbReference>
<organism evidence="14 15">
    <name type="scientific">Undibacterium aquatile</name>
    <dbReference type="NCBI Taxonomy" id="1537398"/>
    <lineage>
        <taxon>Bacteria</taxon>
        <taxon>Pseudomonadati</taxon>
        <taxon>Pseudomonadota</taxon>
        <taxon>Betaproteobacteria</taxon>
        <taxon>Burkholderiales</taxon>
        <taxon>Oxalobacteraceae</taxon>
        <taxon>Undibacterium</taxon>
    </lineage>
</organism>
<dbReference type="InterPro" id="IPR019774">
    <property type="entry name" value="Aromatic-AA_hydroxylase_C"/>
</dbReference>
<evidence type="ECO:0000256" key="12">
    <source>
        <dbReference type="ARBA" id="ARBA00029922"/>
    </source>
</evidence>
<evidence type="ECO:0000256" key="3">
    <source>
        <dbReference type="ARBA" id="ARBA00005088"/>
    </source>
</evidence>
<dbReference type="NCBIfam" id="TIGR01267">
    <property type="entry name" value="Phe4hydrox_mono"/>
    <property type="match status" value="1"/>
</dbReference>
<dbReference type="InterPro" id="IPR018301">
    <property type="entry name" value="ArAA_hydroxylase_Fe/CU_BS"/>
</dbReference>
<evidence type="ECO:0000313" key="15">
    <source>
        <dbReference type="Proteomes" id="UP000637632"/>
    </source>
</evidence>
<accession>A0ABR6XBZ9</accession>